<organism evidence="6 7">
    <name type="scientific">Solanum tuberosum</name>
    <name type="common">Potato</name>
    <dbReference type="NCBI Taxonomy" id="4113"/>
    <lineage>
        <taxon>Eukaryota</taxon>
        <taxon>Viridiplantae</taxon>
        <taxon>Streptophyta</taxon>
        <taxon>Embryophyta</taxon>
        <taxon>Tracheophyta</taxon>
        <taxon>Spermatophyta</taxon>
        <taxon>Magnoliopsida</taxon>
        <taxon>eudicotyledons</taxon>
        <taxon>Gunneridae</taxon>
        <taxon>Pentapetalae</taxon>
        <taxon>asterids</taxon>
        <taxon>lamiids</taxon>
        <taxon>Solanales</taxon>
        <taxon>Solanaceae</taxon>
        <taxon>Solanoideae</taxon>
        <taxon>Solaneae</taxon>
        <taxon>Solanum</taxon>
    </lineage>
</organism>
<dbReference type="Proteomes" id="UP000826656">
    <property type="component" value="Unassembled WGS sequence"/>
</dbReference>
<dbReference type="InterPro" id="IPR047365">
    <property type="entry name" value="Tudor_AtPTM-like"/>
</dbReference>
<accession>A0ABQ7UMX1</accession>
<dbReference type="Pfam" id="PF21743">
    <property type="entry name" value="PTM_DIR17_Tudor"/>
    <property type="match status" value="1"/>
</dbReference>
<evidence type="ECO:0000259" key="5">
    <source>
        <dbReference type="Pfam" id="PF21743"/>
    </source>
</evidence>
<gene>
    <name evidence="6" type="ORF">KY290_030207</name>
</gene>
<dbReference type="CDD" id="cd20404">
    <property type="entry name" value="Tudor_Agenet_AtEML-like"/>
    <property type="match status" value="1"/>
</dbReference>
<dbReference type="PANTHER" id="PTHR12663">
    <property type="entry name" value="ANDROGEN INDUCED INHIBITOR OF PROLIFERATION AS3 / PDS5-RELATED"/>
    <property type="match status" value="1"/>
</dbReference>
<evidence type="ECO:0000256" key="3">
    <source>
        <dbReference type="ARBA" id="ARBA00023204"/>
    </source>
</evidence>
<sequence>MKKETSKNTRSHHCNKCLERTEKEKRKLLPRCTILKNVEIRLLNYLSKMKITSTNVLIINPGGSWLQGNMRFYEGVISSFDSETNKHKVVYDDGEVEKLRLHKERWKMLEDNSSQKDSKRTCTIKDYGKELVGARIKVWWPLDEK</sequence>
<comment type="subcellular location">
    <subcellularLocation>
        <location evidence="1">Nucleus</location>
    </subcellularLocation>
</comment>
<proteinExistence type="predicted"/>
<keyword evidence="3" id="KW-0234">DNA repair</keyword>
<evidence type="ECO:0000313" key="6">
    <source>
        <dbReference type="EMBL" id="KAH0750975.1"/>
    </source>
</evidence>
<reference evidence="6 7" key="1">
    <citation type="journal article" date="2021" name="bioRxiv">
        <title>Chromosome-scale and haplotype-resolved genome assembly of a tetraploid potato cultivar.</title>
        <authorList>
            <person name="Sun H."/>
            <person name="Jiao W.-B."/>
            <person name="Krause K."/>
            <person name="Campoy J.A."/>
            <person name="Goel M."/>
            <person name="Folz-Donahue K."/>
            <person name="Kukat C."/>
            <person name="Huettel B."/>
            <person name="Schneeberger K."/>
        </authorList>
    </citation>
    <scope>NUCLEOTIDE SEQUENCE [LARGE SCALE GENOMIC DNA]</scope>
    <source>
        <strain evidence="6">SolTubOtavaFocal</strain>
        <tissue evidence="6">Leaves</tissue>
    </source>
</reference>
<keyword evidence="2" id="KW-0227">DNA damage</keyword>
<name>A0ABQ7UMX1_SOLTU</name>
<evidence type="ECO:0000256" key="2">
    <source>
        <dbReference type="ARBA" id="ARBA00022763"/>
    </source>
</evidence>
<dbReference type="Gene3D" id="2.30.30.140">
    <property type="match status" value="1"/>
</dbReference>
<evidence type="ECO:0000256" key="4">
    <source>
        <dbReference type="ARBA" id="ARBA00023242"/>
    </source>
</evidence>
<comment type="caution">
    <text evidence="6">The sequence shown here is derived from an EMBL/GenBank/DDBJ whole genome shotgun (WGS) entry which is preliminary data.</text>
</comment>
<dbReference type="InterPro" id="IPR039776">
    <property type="entry name" value="Pds5"/>
</dbReference>
<evidence type="ECO:0000313" key="7">
    <source>
        <dbReference type="Proteomes" id="UP000826656"/>
    </source>
</evidence>
<feature type="domain" description="PTM/DIR17-like Tudor" evidence="5">
    <location>
        <begin position="71"/>
        <end position="102"/>
    </location>
</feature>
<protein>
    <recommendedName>
        <fullName evidence="5">PTM/DIR17-like Tudor domain-containing protein</fullName>
    </recommendedName>
</protein>
<keyword evidence="4" id="KW-0539">Nucleus</keyword>
<keyword evidence="7" id="KW-1185">Reference proteome</keyword>
<evidence type="ECO:0000256" key="1">
    <source>
        <dbReference type="ARBA" id="ARBA00004123"/>
    </source>
</evidence>
<dbReference type="PANTHER" id="PTHR12663:SF56">
    <property type="entry name" value="TUDOR DOMAIN-CONTAINING PROTEIN"/>
    <property type="match status" value="1"/>
</dbReference>
<dbReference type="EMBL" id="JAIVGD010000019">
    <property type="protein sequence ID" value="KAH0750975.1"/>
    <property type="molecule type" value="Genomic_DNA"/>
</dbReference>